<evidence type="ECO:0000313" key="2">
    <source>
        <dbReference type="Proteomes" id="UP000663866"/>
    </source>
</evidence>
<dbReference type="EMBL" id="CAJOBG010120417">
    <property type="protein sequence ID" value="CAF4775891.1"/>
    <property type="molecule type" value="Genomic_DNA"/>
</dbReference>
<evidence type="ECO:0000313" key="1">
    <source>
        <dbReference type="EMBL" id="CAF4775891.1"/>
    </source>
</evidence>
<accession>A0A821MVZ0</accession>
<organism evidence="1 2">
    <name type="scientific">Rotaria magnacalcarata</name>
    <dbReference type="NCBI Taxonomy" id="392030"/>
    <lineage>
        <taxon>Eukaryota</taxon>
        <taxon>Metazoa</taxon>
        <taxon>Spiralia</taxon>
        <taxon>Gnathifera</taxon>
        <taxon>Rotifera</taxon>
        <taxon>Eurotatoria</taxon>
        <taxon>Bdelloidea</taxon>
        <taxon>Philodinida</taxon>
        <taxon>Philodinidae</taxon>
        <taxon>Rotaria</taxon>
    </lineage>
</organism>
<feature type="non-terminal residue" evidence="1">
    <location>
        <position position="1"/>
    </location>
</feature>
<reference evidence="1" key="1">
    <citation type="submission" date="2021-02" db="EMBL/GenBank/DDBJ databases">
        <authorList>
            <person name="Nowell W R."/>
        </authorList>
    </citation>
    <scope>NUCLEOTIDE SEQUENCE</scope>
</reference>
<sequence length="36" mass="4133">MLTPLLAGTKYKIPQNGYERVVLSDRVSINEEQQLQ</sequence>
<name>A0A821MVZ0_9BILA</name>
<protein>
    <submittedName>
        <fullName evidence="1">Uncharacterized protein</fullName>
    </submittedName>
</protein>
<keyword evidence="2" id="KW-1185">Reference proteome</keyword>
<gene>
    <name evidence="1" type="ORF">OVN521_LOCUS51000</name>
</gene>
<dbReference type="Proteomes" id="UP000663866">
    <property type="component" value="Unassembled WGS sequence"/>
</dbReference>
<dbReference type="AlphaFoldDB" id="A0A821MVZ0"/>
<proteinExistence type="predicted"/>
<comment type="caution">
    <text evidence="1">The sequence shown here is derived from an EMBL/GenBank/DDBJ whole genome shotgun (WGS) entry which is preliminary data.</text>
</comment>